<dbReference type="Pfam" id="PF12690">
    <property type="entry name" value="BsuPI"/>
    <property type="match status" value="1"/>
</dbReference>
<comment type="caution">
    <text evidence="2">The sequence shown here is derived from an EMBL/GenBank/DDBJ whole genome shotgun (WGS) entry which is preliminary data.</text>
</comment>
<evidence type="ECO:0000313" key="2">
    <source>
        <dbReference type="EMBL" id="GER70876.1"/>
    </source>
</evidence>
<protein>
    <recommendedName>
        <fullName evidence="1">Intracellular proteinase inhibitor BsuPI domain-containing protein</fullName>
    </recommendedName>
</protein>
<gene>
    <name evidence="2" type="ORF">BpJC7_21790</name>
</gene>
<dbReference type="EMBL" id="BKZQ01000029">
    <property type="protein sequence ID" value="GER70876.1"/>
    <property type="molecule type" value="Genomic_DNA"/>
</dbReference>
<dbReference type="Proteomes" id="UP000391919">
    <property type="component" value="Unassembled WGS sequence"/>
</dbReference>
<organism evidence="2 3">
    <name type="scientific">Weizmannia acidilactici</name>
    <dbReference type="NCBI Taxonomy" id="2607726"/>
    <lineage>
        <taxon>Bacteria</taxon>
        <taxon>Bacillati</taxon>
        <taxon>Bacillota</taxon>
        <taxon>Bacilli</taxon>
        <taxon>Bacillales</taxon>
        <taxon>Bacillaceae</taxon>
        <taxon>Heyndrickxia</taxon>
    </lineage>
</organism>
<evidence type="ECO:0000259" key="1">
    <source>
        <dbReference type="Pfam" id="PF12690"/>
    </source>
</evidence>
<dbReference type="AlphaFoldDB" id="A0A5J4J7I4"/>
<sequence length="147" mass="16564">MLWKKVGMLWLMFAVIMAIPGAAKGEGKMVPDFSVEAVQKGCNVEIRLTAANRTEEEMHLEFPTSKLYDFTIYDETGKPVYTFGKGKFYLQAFQHLTLKKGERKTWVENWKGGAGTYTVKAVLLSSKINGKSGGHVQTELQFTIHKK</sequence>
<dbReference type="Gene3D" id="2.60.40.2360">
    <property type="entry name" value="Intracellular proteinase inhibitor BsuPI"/>
    <property type="match status" value="1"/>
</dbReference>
<dbReference type="RefSeq" id="WP_151679754.1">
    <property type="nucleotide sequence ID" value="NZ_BKZP01000002.1"/>
</dbReference>
<dbReference type="InterPro" id="IPR038144">
    <property type="entry name" value="IPI"/>
</dbReference>
<feature type="domain" description="Intracellular proteinase inhibitor BsuPI" evidence="1">
    <location>
        <begin position="33"/>
        <end position="126"/>
    </location>
</feature>
<keyword evidence="3" id="KW-1185">Reference proteome</keyword>
<accession>A0A5J4J7I4</accession>
<name>A0A5J4J7I4_9BACI</name>
<proteinExistence type="predicted"/>
<evidence type="ECO:0000313" key="3">
    <source>
        <dbReference type="Proteomes" id="UP000391919"/>
    </source>
</evidence>
<dbReference type="InterPro" id="IPR020481">
    <property type="entry name" value="Intracell_prot_inh_BsuPI"/>
</dbReference>
<reference evidence="2 3" key="1">
    <citation type="submission" date="2019-09" db="EMBL/GenBank/DDBJ databases">
        <title>Draft genome sequence of Bacillus sp. JC-7.</title>
        <authorList>
            <person name="Tanaka N."/>
            <person name="Shiwa Y."/>
            <person name="Fujita N."/>
            <person name="Tanasupawat S."/>
        </authorList>
    </citation>
    <scope>NUCLEOTIDE SEQUENCE [LARGE SCALE GENOMIC DNA]</scope>
    <source>
        <strain evidence="2 3">JC-7</strain>
    </source>
</reference>